<feature type="transmembrane region" description="Helical" evidence="1">
    <location>
        <begin position="679"/>
        <end position="700"/>
    </location>
</feature>
<dbReference type="STRING" id="869213.GCA_000517085_04619"/>
<organism evidence="2 3">
    <name type="scientific">Saccharicrinis fermentans DSM 9555 = JCM 21142</name>
    <dbReference type="NCBI Taxonomy" id="869213"/>
    <lineage>
        <taxon>Bacteria</taxon>
        <taxon>Pseudomonadati</taxon>
        <taxon>Bacteroidota</taxon>
        <taxon>Bacteroidia</taxon>
        <taxon>Marinilabiliales</taxon>
        <taxon>Marinilabiliaceae</taxon>
        <taxon>Saccharicrinis</taxon>
    </lineage>
</organism>
<reference evidence="2 3" key="1">
    <citation type="journal article" date="2014" name="Genome Announc.">
        <title>Draft Genome Sequence of Cytophaga fermentans JCM 21142T, a Facultative Anaerobe Isolated from Marine Mud.</title>
        <authorList>
            <person name="Starns D."/>
            <person name="Oshima K."/>
            <person name="Suda W."/>
            <person name="Iino T."/>
            <person name="Yuki M."/>
            <person name="Inoue J."/>
            <person name="Kitamura K."/>
            <person name="Iida T."/>
            <person name="Darby A."/>
            <person name="Hattori M."/>
            <person name="Ohkuma M."/>
        </authorList>
    </citation>
    <scope>NUCLEOTIDE SEQUENCE [LARGE SCALE GENOMIC DNA]</scope>
    <source>
        <strain evidence="2 3">JCM 21142</strain>
    </source>
</reference>
<dbReference type="OrthoDB" id="1488281at2"/>
<evidence type="ECO:0000256" key="1">
    <source>
        <dbReference type="SAM" id="Phobius"/>
    </source>
</evidence>
<keyword evidence="3" id="KW-1185">Reference proteome</keyword>
<accession>W7Y5D1</accession>
<proteinExistence type="predicted"/>
<comment type="caution">
    <text evidence="2">The sequence shown here is derived from an EMBL/GenBank/DDBJ whole genome shotgun (WGS) entry which is preliminary data.</text>
</comment>
<name>W7Y5D1_9BACT</name>
<dbReference type="EMBL" id="BAMD01000021">
    <property type="protein sequence ID" value="GAF03297.1"/>
    <property type="molecule type" value="Genomic_DNA"/>
</dbReference>
<sequence length="941" mass="106913">MEFNVITYNVTEGDTYYSIAKKLTLNDQEYREYSHKDYFVKAVEAGLKCVLRNKKLVVGESIKVIDNVQYYINITFASSTGTKKGTNTINNITTFGETLYFNIREYKEYNNYNWREDAENGEMLCGEMGQEVEGYNGDKLNNIKVKNGYIYVFDAENNLKYCFELKDGEYQEFEIANGLCSFNTPRGEKAEYATIKSFITDNPEDEHHECKFVFSKVKLSAERLRGDDASGIPKLDPRWFYRQVPMLKYEYLGLQGELKPGVMLLRDYRNDTEMPTLATYHLFSESFGNKEGVSIYYPDPLKELTRRAKIFQKRFEDKENWENTKSRVQQLFLHTTISELIKNDSSLQRYADKERMDLWQKTYKEDLVQHTQKVHNAAQSLINWFKSHILHHTLLNYLSSDDKNDWCVALEVYNNALTYLKDCQLGRSFLLNQVRLKDSFVNQILGYSSLEENTSASSIGQMVFRQAYLNQDKETAIAIVIRKTQQSIFVLTNSFIPAYIAYNEVRAKKMIKKFTLLSTGGKVKLNMTSVTPLQSIDKKVSIFDIEELGKFNKKLSAIDVKIKKGLNSKVVFTTVSLVEAFNVYYSLKVLLDDTDKENKMRKAAIFFGSLIDFTSNVASNRRAQGWILKAAANNKLITSGVKGVLKAVPVLNVISGAVDMFSGMDSAFEAYQDGEMGLAAGYSLNAVGGAICMVGGFMVLEAGQATVASGGTLAVAGGVTAAIGTGVYFIGSAVAYYYDNRDTKEWIEESIFGDDIRHLKENFSNIFNLNNKELVAEMLKSKNQSTLEEISNSQIEAINKIMCDYEVDIRYRGIEYGGTEVYFIIKPGIITEAATISFNNVVAYAQARFFEYFQTESNRNERAVGTYKTYLPTIELAKIKNNTQMVKRDKNGIVDQIIYKHYYDVDIDLVEGTVDLQLNSGTLQGVDPKIISIKAPYDETN</sequence>
<keyword evidence="1" id="KW-1133">Transmembrane helix</keyword>
<dbReference type="AlphaFoldDB" id="W7Y5D1"/>
<evidence type="ECO:0000313" key="2">
    <source>
        <dbReference type="EMBL" id="GAF03297.1"/>
    </source>
</evidence>
<dbReference type="Proteomes" id="UP000019402">
    <property type="component" value="Unassembled WGS sequence"/>
</dbReference>
<protein>
    <recommendedName>
        <fullName evidence="4">LysM domain-containing protein</fullName>
    </recommendedName>
</protein>
<keyword evidence="1" id="KW-0812">Transmembrane</keyword>
<evidence type="ECO:0008006" key="4">
    <source>
        <dbReference type="Google" id="ProtNLM"/>
    </source>
</evidence>
<feature type="transmembrane region" description="Helical" evidence="1">
    <location>
        <begin position="712"/>
        <end position="738"/>
    </location>
</feature>
<evidence type="ECO:0000313" key="3">
    <source>
        <dbReference type="Proteomes" id="UP000019402"/>
    </source>
</evidence>
<gene>
    <name evidence="2" type="ORF">JCM21142_41965</name>
</gene>
<dbReference type="RefSeq" id="WP_027473795.1">
    <property type="nucleotide sequence ID" value="NZ_BAMD01000021.1"/>
</dbReference>
<keyword evidence="1" id="KW-0472">Membrane</keyword>